<accession>A0A286G465</accession>
<evidence type="ECO:0000313" key="2">
    <source>
        <dbReference type="Proteomes" id="UP000219621"/>
    </source>
</evidence>
<gene>
    <name evidence="1" type="ORF">SAMN05421508_101500</name>
</gene>
<dbReference type="AlphaFoldDB" id="A0A286G465"/>
<dbReference type="RefSeq" id="WP_097277385.1">
    <property type="nucleotide sequence ID" value="NZ_OCNJ01000001.1"/>
</dbReference>
<dbReference type="Proteomes" id="UP000219621">
    <property type="component" value="Unassembled WGS sequence"/>
</dbReference>
<organism evidence="1 2">
    <name type="scientific">Caenispirillum bisanense</name>
    <dbReference type="NCBI Taxonomy" id="414052"/>
    <lineage>
        <taxon>Bacteria</taxon>
        <taxon>Pseudomonadati</taxon>
        <taxon>Pseudomonadota</taxon>
        <taxon>Alphaproteobacteria</taxon>
        <taxon>Rhodospirillales</taxon>
        <taxon>Novispirillaceae</taxon>
        <taxon>Caenispirillum</taxon>
    </lineage>
</organism>
<evidence type="ECO:0000313" key="1">
    <source>
        <dbReference type="EMBL" id="SOD90283.1"/>
    </source>
</evidence>
<dbReference type="InterPro" id="IPR009922">
    <property type="entry name" value="DUF1457"/>
</dbReference>
<reference evidence="1 2" key="1">
    <citation type="submission" date="2017-09" db="EMBL/GenBank/DDBJ databases">
        <authorList>
            <person name="Ehlers B."/>
            <person name="Leendertz F.H."/>
        </authorList>
    </citation>
    <scope>NUCLEOTIDE SEQUENCE [LARGE SCALE GENOMIC DNA]</scope>
    <source>
        <strain evidence="1 2">USBA 140</strain>
    </source>
</reference>
<protein>
    <submittedName>
        <fullName evidence="1">PAS domain-containing protein</fullName>
    </submittedName>
</protein>
<dbReference type="EMBL" id="OCNJ01000001">
    <property type="protein sequence ID" value="SOD90283.1"/>
    <property type="molecule type" value="Genomic_DNA"/>
</dbReference>
<keyword evidence="2" id="KW-1185">Reference proteome</keyword>
<sequence>MHFAPDIDQPRLKTLFRYWVEKRGGVVMPSPGSIDLAELPVEVRRHCVLYRVEKDQPDTPRGLRFRVLAAGDEVIDRYGPAIEGRTVDEILHGHHADVVIRTLESVVRDRVVHFYRTVVALAGGGAVLHTKLLLPLGIGDTEVMAVLGGLCRGEPPAEGTLENNYHSRFAALDVIEDRPEDFR</sequence>
<dbReference type="OrthoDB" id="7354362at2"/>
<proteinExistence type="predicted"/>
<dbReference type="Pfam" id="PF07310">
    <property type="entry name" value="PAS_5"/>
    <property type="match status" value="1"/>
</dbReference>
<name>A0A286G465_9PROT</name>